<evidence type="ECO:0000256" key="1">
    <source>
        <dbReference type="SAM" id="MobiDB-lite"/>
    </source>
</evidence>
<gene>
    <name evidence="3" type="ORF">QWY29_02535</name>
</gene>
<dbReference type="Proteomes" id="UP001168537">
    <property type="component" value="Unassembled WGS sequence"/>
</dbReference>
<feature type="signal peptide" evidence="2">
    <location>
        <begin position="1"/>
        <end position="32"/>
    </location>
</feature>
<dbReference type="InterPro" id="IPR008964">
    <property type="entry name" value="Invasin/intimin_cell_adhesion"/>
</dbReference>
<protein>
    <submittedName>
        <fullName evidence="3">Ig-like domain-containing protein</fullName>
    </submittedName>
</protein>
<dbReference type="SUPFAM" id="SSF49373">
    <property type="entry name" value="Invasin/intimin cell-adhesion fragments"/>
    <property type="match status" value="2"/>
</dbReference>
<evidence type="ECO:0000313" key="3">
    <source>
        <dbReference type="EMBL" id="MDN4160218.1"/>
    </source>
</evidence>
<comment type="caution">
    <text evidence="3">The sequence shown here is derived from an EMBL/GenBank/DDBJ whole genome shotgun (WGS) entry which is preliminary data.</text>
</comment>
<dbReference type="InterPro" id="IPR013783">
    <property type="entry name" value="Ig-like_fold"/>
</dbReference>
<feature type="chain" id="PRO_5045605350" evidence="2">
    <location>
        <begin position="33"/>
        <end position="894"/>
    </location>
</feature>
<name>A0ABT8EQC8_9ACTN</name>
<evidence type="ECO:0000256" key="2">
    <source>
        <dbReference type="SAM" id="SignalP"/>
    </source>
</evidence>
<evidence type="ECO:0000313" key="4">
    <source>
        <dbReference type="Proteomes" id="UP001168537"/>
    </source>
</evidence>
<dbReference type="RefSeq" id="WP_300959084.1">
    <property type="nucleotide sequence ID" value="NZ_JAUHJR010000001.1"/>
</dbReference>
<dbReference type="Gene3D" id="2.60.40.10">
    <property type="entry name" value="Immunoglobulins"/>
    <property type="match status" value="2"/>
</dbReference>
<proteinExistence type="predicted"/>
<sequence length="894" mass="90988">MNSSGIKRGLAVSAISALAVAGIPALASPASADTGDVLTVASVGPARNGGTEGALVRLNTSGIIPSNLEVIGTNLTSPATNGTQAVAIVGRSAVIASGSAQDTTPGDGLAQIVLEVTVTTPTAGDTANFVVFEDEADTDLPNDNPDAGPTVRNGAVDADEARTAVAVQTSGPVASVDITPANQTSPAGVASAPYTVTVRDSANRLTQLTGLEDLDLTVPAGSGVTFSGVAADNAITAEELQAGTVQFRATGTGFNDNNTPNVPGDDTDGRGLQTITVRANSAAGEDPLISGSDTATLDVVDAAAGLTRANIDVQTEADSFDGFGDNGQVDNPIAVRVDQSTVRIAINSPANAGATVVLAVNGADQTPNANPNNDGNGLTFGGETETTVSTTLDENGRGSVTIAPDAGSIQVSDDFTVAGAGLNLTFEYQRAELSRVVAPADVYVSAIDGSVDITVTATDQFGDPVAGAQVDARRTSQPNLDAAAQPRKTTDANGQATFTFTDVNANPGQTTEVTFRAFADQFDAIANATDTTDIRYTQSGQGAEFTLSLDGVNTGGASYSPDDVVIQPLTDTAAQDTNTAADEIARLALIGGEAGAPVTVSVDNGARILTANDDNRLASGSASETGVVGDTFRIIGTESGVVTVTVTSAGRTETAQFTVAAQSDVDAARNVSVSGPATAVTGDEQVTYTAVVTDAFGNPIEGFDADDLNIQVTGPGAFQDSDSESNANGEIQINVRLDDDANGTVTIRVRGLDAQFGADANRIDEDSNTDDAEGLPASIEVATASTNVQPGEPEPTVREPITATAAGSNRASDGFDRVRISVDKPEAAADAAVELWKINKQGKARRVKTKSLNAKGMATWIRVDNNGKNVSRYFAKVRPTDTSKSARSNTVRIK</sequence>
<keyword evidence="2" id="KW-0732">Signal</keyword>
<organism evidence="3 4">
    <name type="scientific">Nocardioides abyssi</name>
    <dbReference type="NCBI Taxonomy" id="3058370"/>
    <lineage>
        <taxon>Bacteria</taxon>
        <taxon>Bacillati</taxon>
        <taxon>Actinomycetota</taxon>
        <taxon>Actinomycetes</taxon>
        <taxon>Propionibacteriales</taxon>
        <taxon>Nocardioidaceae</taxon>
        <taxon>Nocardioides</taxon>
    </lineage>
</organism>
<accession>A0ABT8EQC8</accession>
<reference evidence="3" key="1">
    <citation type="submission" date="2023-06" db="EMBL/GenBank/DDBJ databases">
        <title>Draft genome sequence of Nocardioides sp. SOB72.</title>
        <authorList>
            <person name="Zhang G."/>
        </authorList>
    </citation>
    <scope>NUCLEOTIDE SEQUENCE</scope>
    <source>
        <strain evidence="3">SOB72</strain>
    </source>
</reference>
<keyword evidence="4" id="KW-1185">Reference proteome</keyword>
<feature type="region of interest" description="Disordered" evidence="1">
    <location>
        <begin position="469"/>
        <end position="490"/>
    </location>
</feature>
<dbReference type="EMBL" id="JAUHJR010000001">
    <property type="protein sequence ID" value="MDN4160218.1"/>
    <property type="molecule type" value="Genomic_DNA"/>
</dbReference>